<reference evidence="2 3" key="1">
    <citation type="journal article" date="2019" name="Int. J. Syst. Evol. Microbiol.">
        <title>The Global Catalogue of Microorganisms (GCM) 10K type strain sequencing project: providing services to taxonomists for standard genome sequencing and annotation.</title>
        <authorList>
            <consortium name="The Broad Institute Genomics Platform"/>
            <consortium name="The Broad Institute Genome Sequencing Center for Infectious Disease"/>
            <person name="Wu L."/>
            <person name="Ma J."/>
        </authorList>
    </citation>
    <scope>NUCLEOTIDE SEQUENCE [LARGE SCALE GENOMIC DNA]</scope>
    <source>
        <strain evidence="2 3">JCM 16082</strain>
    </source>
</reference>
<dbReference type="Gene3D" id="3.40.710.10">
    <property type="entry name" value="DD-peptidase/beta-lactamase superfamily"/>
    <property type="match status" value="1"/>
</dbReference>
<organism evidence="2 3">
    <name type="scientific">Gangjinia marincola</name>
    <dbReference type="NCBI Taxonomy" id="578463"/>
    <lineage>
        <taxon>Bacteria</taxon>
        <taxon>Pseudomonadati</taxon>
        <taxon>Bacteroidota</taxon>
        <taxon>Flavobacteriia</taxon>
        <taxon>Flavobacteriales</taxon>
        <taxon>Flavobacteriaceae</taxon>
        <taxon>Gangjinia</taxon>
    </lineage>
</organism>
<evidence type="ECO:0000259" key="1">
    <source>
        <dbReference type="Pfam" id="PF00144"/>
    </source>
</evidence>
<dbReference type="InterPro" id="IPR012338">
    <property type="entry name" value="Beta-lactam/transpept-like"/>
</dbReference>
<name>A0ABN1MGX6_9FLAO</name>
<proteinExistence type="predicted"/>
<protein>
    <recommendedName>
        <fullName evidence="1">Beta-lactamase-related domain-containing protein</fullName>
    </recommendedName>
</protein>
<evidence type="ECO:0000313" key="3">
    <source>
        <dbReference type="Proteomes" id="UP001500507"/>
    </source>
</evidence>
<keyword evidence="3" id="KW-1185">Reference proteome</keyword>
<dbReference type="InterPro" id="IPR001466">
    <property type="entry name" value="Beta-lactam-related"/>
</dbReference>
<evidence type="ECO:0000313" key="2">
    <source>
        <dbReference type="EMBL" id="GAA0872432.1"/>
    </source>
</evidence>
<dbReference type="RefSeq" id="WP_343765770.1">
    <property type="nucleotide sequence ID" value="NZ_BAAAFG010000015.1"/>
</dbReference>
<dbReference type="Proteomes" id="UP001500507">
    <property type="component" value="Unassembled WGS sequence"/>
</dbReference>
<comment type="caution">
    <text evidence="2">The sequence shown here is derived from an EMBL/GenBank/DDBJ whole genome shotgun (WGS) entry which is preliminary data.</text>
</comment>
<dbReference type="Pfam" id="PF00144">
    <property type="entry name" value="Beta-lactamase"/>
    <property type="match status" value="1"/>
</dbReference>
<dbReference type="PANTHER" id="PTHR46825:SF9">
    <property type="entry name" value="BETA-LACTAMASE-RELATED DOMAIN-CONTAINING PROTEIN"/>
    <property type="match status" value="1"/>
</dbReference>
<feature type="domain" description="Beta-lactamase-related" evidence="1">
    <location>
        <begin position="28"/>
        <end position="339"/>
    </location>
</feature>
<dbReference type="PANTHER" id="PTHR46825">
    <property type="entry name" value="D-ALANYL-D-ALANINE-CARBOXYPEPTIDASE/ENDOPEPTIDASE AMPH"/>
    <property type="match status" value="1"/>
</dbReference>
<accession>A0ABN1MGX6</accession>
<dbReference type="EMBL" id="BAAAFG010000015">
    <property type="protein sequence ID" value="GAA0872432.1"/>
    <property type="molecule type" value="Genomic_DNA"/>
</dbReference>
<sequence>MTRFYRALTFVLLAFFFHQKLSSQNYQKLISEVLHQQSPGGTVLISIGDSILYHQSYGKADIELKVSMRNENIYRIASLSKQFTAIAILKLYEEKKLSLKDKITKYIPDYPTNGQSITVEHLLSHTSGIKDYVSTVLFDTNVMKQGKTTLELIDLFKNEPMDFEPGTNYSYSSSGYVLLGYIIEKVSGMSYEEYLKSTVFKPFHLNNTSYDKSQEIVQNRVSGYKGNDGDYKNAEFIDMSLPYSAGSLMSSAEDLFRWNKALKNHEIISGEILKQAYSPFILTSGKRGLHGFGWEIGYVQDVKAVKHSGRINGFISYALYVPEKDIYIVILTNSEDVQNADLTATKLAAMAMGKPYDWSEINLSMAELESLNGIYRNEYGVEKIIRLEDESLLFFDRGRTKNKLVPYAPNAFYVQNTLATFSVERKDGQIQFIENDTYQIKKWTRIDNDIKSIRSKKVRLKDLKKYVGKYEMEPAFYFNVLIENDKLIGQIKNDKKELLPIGKNKFIAKDIDALLTFNLENDKIVSLSLDQGRVIIAKKIK</sequence>
<dbReference type="SUPFAM" id="SSF56601">
    <property type="entry name" value="beta-lactamase/transpeptidase-like"/>
    <property type="match status" value="1"/>
</dbReference>
<gene>
    <name evidence="2" type="ORF">GCM10009117_15790</name>
</gene>
<dbReference type="InterPro" id="IPR050491">
    <property type="entry name" value="AmpC-like"/>
</dbReference>